<evidence type="ECO:0000259" key="11">
    <source>
        <dbReference type="Pfam" id="PF24105"/>
    </source>
</evidence>
<dbReference type="InterPro" id="IPR045145">
    <property type="entry name" value="PTHR15271"/>
</dbReference>
<feature type="domain" description="CAF1B/HIR1 beta-propeller" evidence="11">
    <location>
        <begin position="1"/>
        <end position="390"/>
    </location>
</feature>
<keyword evidence="8" id="KW-0539">Nucleus</keyword>
<evidence type="ECO:0000256" key="10">
    <source>
        <dbReference type="SAM" id="MobiDB-lite"/>
    </source>
</evidence>
<dbReference type="GO" id="GO:0005634">
    <property type="term" value="C:nucleus"/>
    <property type="evidence" value="ECO:0007669"/>
    <property type="project" value="UniProtKB-SubCell"/>
</dbReference>
<evidence type="ECO:0000256" key="7">
    <source>
        <dbReference type="ARBA" id="ARBA00023204"/>
    </source>
</evidence>
<keyword evidence="6" id="KW-0156">Chromatin regulator</keyword>
<keyword evidence="7" id="KW-0234">DNA repair</keyword>
<dbReference type="PROSITE" id="PS50294">
    <property type="entry name" value="WD_REPEATS_REGION"/>
    <property type="match status" value="2"/>
</dbReference>
<feature type="compositionally biased region" description="Polar residues" evidence="10">
    <location>
        <begin position="486"/>
        <end position="496"/>
    </location>
</feature>
<proteinExistence type="inferred from homology"/>
<dbReference type="Proteomes" id="UP001234581">
    <property type="component" value="Unassembled WGS sequence"/>
</dbReference>
<evidence type="ECO:0000256" key="4">
    <source>
        <dbReference type="ARBA" id="ARBA00022737"/>
    </source>
</evidence>
<feature type="repeat" description="WD" evidence="9">
    <location>
        <begin position="170"/>
        <end position="211"/>
    </location>
</feature>
<dbReference type="InterPro" id="IPR015943">
    <property type="entry name" value="WD40/YVTN_repeat-like_dom_sf"/>
</dbReference>
<dbReference type="PROSITE" id="PS50082">
    <property type="entry name" value="WD_REPEATS_2"/>
    <property type="match status" value="4"/>
</dbReference>
<gene>
    <name evidence="12" type="ORF">O0I10_000751</name>
</gene>
<organism evidence="12 13">
    <name type="scientific">Lichtheimia ornata</name>
    <dbReference type="NCBI Taxonomy" id="688661"/>
    <lineage>
        <taxon>Eukaryota</taxon>
        <taxon>Fungi</taxon>
        <taxon>Fungi incertae sedis</taxon>
        <taxon>Mucoromycota</taxon>
        <taxon>Mucoromycotina</taxon>
        <taxon>Mucoromycetes</taxon>
        <taxon>Mucorales</taxon>
        <taxon>Lichtheimiaceae</taxon>
        <taxon>Lichtheimia</taxon>
    </lineage>
</organism>
<dbReference type="Pfam" id="PF24105">
    <property type="entry name" value="Beta-prop_CAF1B_HIR1"/>
    <property type="match status" value="1"/>
</dbReference>
<dbReference type="GO" id="GO:0006281">
    <property type="term" value="P:DNA repair"/>
    <property type="evidence" value="ECO:0007669"/>
    <property type="project" value="UniProtKB-KW"/>
</dbReference>
<keyword evidence="4" id="KW-0677">Repeat</keyword>
<dbReference type="InterPro" id="IPR001680">
    <property type="entry name" value="WD40_rpt"/>
</dbReference>
<evidence type="ECO:0000256" key="8">
    <source>
        <dbReference type="ARBA" id="ARBA00023242"/>
    </source>
</evidence>
<name>A0AAD8DHT9_9FUNG</name>
<evidence type="ECO:0000256" key="2">
    <source>
        <dbReference type="ARBA" id="ARBA00007306"/>
    </source>
</evidence>
<keyword evidence="5" id="KW-0227">DNA damage</keyword>
<feature type="repeat" description="WD" evidence="9">
    <location>
        <begin position="128"/>
        <end position="169"/>
    </location>
</feature>
<sequence>MKAKTIEINWHDGLAIYSVDYSSDGIRFASAGADTSVRLWSIKRRADNSKDNNHNKTGLPVHIEFLSELKRHSGPVNVVRFSPSGEYLASAGDDSCVIIWKRSIVGESAFGRDNAEFEKESWSVVHMFHGHNKEIYDLAWSPCGEYIITASIDNTARVWSIGARNTIHVFTDHTHYVQGVAWDPLGEYVATQSSDRSVAVYHYKQDSQRRLHFGAAKRHYKMNKTAESTSTRFYHDENLVTFFRRLSFSPDGTFLITPAGVMTAGAEDGDSNVMHCAFIYPRNTIRKHPIAHTSNHNKPTIAVRWSRHAYQLRPTKKSKLFTLPHRLLYAVASQEAIYIYDTQQSKPLCVVSGMHFAPITDVSWSHDGTMLAFSSADGYCSTVVFDEEELGVIGKLPARESITMTTSIDNDIPYEQHHQQQQHATEKDVVMMDISSPPQPTRVEKRAAIATVTPQADKTKKRRIAPTLISSSLTSSTISPSSSTSRIFPNETQNQG</sequence>
<keyword evidence="13" id="KW-1185">Reference proteome</keyword>
<evidence type="ECO:0000256" key="5">
    <source>
        <dbReference type="ARBA" id="ARBA00022763"/>
    </source>
</evidence>
<comment type="caution">
    <text evidence="12">The sequence shown here is derived from an EMBL/GenBank/DDBJ whole genome shotgun (WGS) entry which is preliminary data.</text>
</comment>
<comment type="subcellular location">
    <subcellularLocation>
        <location evidence="1">Nucleus</location>
    </subcellularLocation>
</comment>
<dbReference type="Gene3D" id="2.130.10.10">
    <property type="entry name" value="YVTN repeat-like/Quinoprotein amine dehydrogenase"/>
    <property type="match status" value="3"/>
</dbReference>
<feature type="repeat" description="WD" evidence="9">
    <location>
        <begin position="16"/>
        <end position="50"/>
    </location>
</feature>
<dbReference type="SUPFAM" id="SSF50978">
    <property type="entry name" value="WD40 repeat-like"/>
    <property type="match status" value="1"/>
</dbReference>
<dbReference type="GO" id="GO:0006335">
    <property type="term" value="P:DNA replication-dependent chromatin assembly"/>
    <property type="evidence" value="ECO:0007669"/>
    <property type="project" value="InterPro"/>
</dbReference>
<feature type="region of interest" description="Disordered" evidence="10">
    <location>
        <begin position="453"/>
        <end position="496"/>
    </location>
</feature>
<accession>A0AAD8DHT9</accession>
<dbReference type="PANTHER" id="PTHR15271:SF4">
    <property type="entry name" value="CHROMATIN ASSEMBLY FACTOR 1 SUBUNIT B"/>
    <property type="match status" value="1"/>
</dbReference>
<dbReference type="GeneID" id="83208172"/>
<dbReference type="InterPro" id="IPR055410">
    <property type="entry name" value="Beta-prop_CAF1B_HIR1"/>
</dbReference>
<evidence type="ECO:0000256" key="9">
    <source>
        <dbReference type="PROSITE-ProRule" id="PRU00221"/>
    </source>
</evidence>
<dbReference type="GO" id="GO:0006334">
    <property type="term" value="P:nucleosome assembly"/>
    <property type="evidence" value="ECO:0007669"/>
    <property type="project" value="TreeGrafter"/>
</dbReference>
<evidence type="ECO:0000313" key="12">
    <source>
        <dbReference type="EMBL" id="KAJ8663509.1"/>
    </source>
</evidence>
<evidence type="ECO:0000256" key="3">
    <source>
        <dbReference type="ARBA" id="ARBA00022574"/>
    </source>
</evidence>
<dbReference type="GO" id="GO:0033186">
    <property type="term" value="C:CAF-1 complex"/>
    <property type="evidence" value="ECO:0007669"/>
    <property type="project" value="TreeGrafter"/>
</dbReference>
<dbReference type="AlphaFoldDB" id="A0AAD8DHT9"/>
<dbReference type="EMBL" id="JARTCD010000002">
    <property type="protein sequence ID" value="KAJ8663509.1"/>
    <property type="molecule type" value="Genomic_DNA"/>
</dbReference>
<evidence type="ECO:0000313" key="13">
    <source>
        <dbReference type="Proteomes" id="UP001234581"/>
    </source>
</evidence>
<feature type="compositionally biased region" description="Low complexity" evidence="10">
    <location>
        <begin position="466"/>
        <end position="485"/>
    </location>
</feature>
<dbReference type="InterPro" id="IPR036322">
    <property type="entry name" value="WD40_repeat_dom_sf"/>
</dbReference>
<dbReference type="SMART" id="SM00320">
    <property type="entry name" value="WD40"/>
    <property type="match status" value="5"/>
</dbReference>
<keyword evidence="3 9" id="KW-0853">WD repeat</keyword>
<protein>
    <recommendedName>
        <fullName evidence="11">CAF1B/HIR1 beta-propeller domain-containing protein</fullName>
    </recommendedName>
</protein>
<dbReference type="PANTHER" id="PTHR15271">
    <property type="entry name" value="CHROMATIN ASSEMBLY FACTOR 1 SUBUNIT B"/>
    <property type="match status" value="1"/>
</dbReference>
<reference evidence="12 13" key="1">
    <citation type="submission" date="2023-03" db="EMBL/GenBank/DDBJ databases">
        <title>Genome sequence of Lichtheimia ornata CBS 291.66.</title>
        <authorList>
            <person name="Mohabir J.T."/>
            <person name="Shea T.P."/>
            <person name="Kurbessoian T."/>
            <person name="Berby B."/>
            <person name="Fontaine J."/>
            <person name="Livny J."/>
            <person name="Gnirke A."/>
            <person name="Stajich J.E."/>
            <person name="Cuomo C.A."/>
        </authorList>
    </citation>
    <scope>NUCLEOTIDE SEQUENCE [LARGE SCALE GENOMIC DNA]</scope>
    <source>
        <strain evidence="12">CBS 291.66</strain>
    </source>
</reference>
<evidence type="ECO:0000256" key="6">
    <source>
        <dbReference type="ARBA" id="ARBA00022853"/>
    </source>
</evidence>
<feature type="repeat" description="WD" evidence="9">
    <location>
        <begin position="69"/>
        <end position="101"/>
    </location>
</feature>
<evidence type="ECO:0000256" key="1">
    <source>
        <dbReference type="ARBA" id="ARBA00004123"/>
    </source>
</evidence>
<dbReference type="RefSeq" id="XP_058348421.1">
    <property type="nucleotide sequence ID" value="XM_058480857.1"/>
</dbReference>
<comment type="similarity">
    <text evidence="2">Belongs to the WD repeat HIR1 family.</text>
</comment>